<dbReference type="EMBL" id="BRYA01001016">
    <property type="protein sequence ID" value="GMI37755.1"/>
    <property type="molecule type" value="Genomic_DNA"/>
</dbReference>
<dbReference type="Proteomes" id="UP001165065">
    <property type="component" value="Unassembled WGS sequence"/>
</dbReference>
<reference evidence="3" key="1">
    <citation type="journal article" date="2023" name="Commun. Biol.">
        <title>Genome analysis of Parmales, the sister group of diatoms, reveals the evolutionary specialization of diatoms from phago-mixotrophs to photoautotrophs.</title>
        <authorList>
            <person name="Ban H."/>
            <person name="Sato S."/>
            <person name="Yoshikawa S."/>
            <person name="Yamada K."/>
            <person name="Nakamura Y."/>
            <person name="Ichinomiya M."/>
            <person name="Sato N."/>
            <person name="Blanc-Mathieu R."/>
            <person name="Endo H."/>
            <person name="Kuwata A."/>
            <person name="Ogata H."/>
        </authorList>
    </citation>
    <scope>NUCLEOTIDE SEQUENCE [LARGE SCALE GENOMIC DNA]</scope>
</reference>
<dbReference type="OrthoDB" id="187715at2759"/>
<feature type="region of interest" description="Disordered" evidence="1">
    <location>
        <begin position="1"/>
        <end position="100"/>
    </location>
</feature>
<keyword evidence="3" id="KW-1185">Reference proteome</keyword>
<name>A0A9W7G8Q0_9STRA</name>
<feature type="compositionally biased region" description="Basic and acidic residues" evidence="1">
    <location>
        <begin position="11"/>
        <end position="41"/>
    </location>
</feature>
<sequence>MNNGADAYGFSRDKENPQLRSKKYDVHADTRRRAYEAEQKEHHRKRMEKLKEGKAKGGPTMRSNNVSTFEDRRKAVLEKKERMRQEKIAKAKKSSNMVAKRLARKEAMEREKKLAGKEAYDVSRAGEGEVVELGSVKRGETSSECATCRGRENLEEDNDNRGVWYCKSCWEEWEGK</sequence>
<accession>A0A9W7G8Q0</accession>
<dbReference type="AlphaFoldDB" id="A0A9W7G8Q0"/>
<evidence type="ECO:0000313" key="2">
    <source>
        <dbReference type="EMBL" id="GMI37755.1"/>
    </source>
</evidence>
<proteinExistence type="predicted"/>
<feature type="compositionally biased region" description="Basic and acidic residues" evidence="1">
    <location>
        <begin position="69"/>
        <end position="89"/>
    </location>
</feature>
<comment type="caution">
    <text evidence="2">The sequence shown here is derived from an EMBL/GenBank/DDBJ whole genome shotgun (WGS) entry which is preliminary data.</text>
</comment>
<organism evidence="2 3">
    <name type="scientific">Triparma columacea</name>
    <dbReference type="NCBI Taxonomy" id="722753"/>
    <lineage>
        <taxon>Eukaryota</taxon>
        <taxon>Sar</taxon>
        <taxon>Stramenopiles</taxon>
        <taxon>Ochrophyta</taxon>
        <taxon>Bolidophyceae</taxon>
        <taxon>Parmales</taxon>
        <taxon>Triparmaceae</taxon>
        <taxon>Triparma</taxon>
    </lineage>
</organism>
<evidence type="ECO:0000256" key="1">
    <source>
        <dbReference type="SAM" id="MobiDB-lite"/>
    </source>
</evidence>
<gene>
    <name evidence="2" type="ORF">TrCOL_g8572</name>
</gene>
<protein>
    <submittedName>
        <fullName evidence="2">Uncharacterized protein</fullName>
    </submittedName>
</protein>
<evidence type="ECO:0000313" key="3">
    <source>
        <dbReference type="Proteomes" id="UP001165065"/>
    </source>
</evidence>